<dbReference type="EMBL" id="JAFREP010000025">
    <property type="protein sequence ID" value="MBO1321508.1"/>
    <property type="molecule type" value="Genomic_DNA"/>
</dbReference>
<evidence type="ECO:0000256" key="2">
    <source>
        <dbReference type="PROSITE-ProRule" id="PRU00169"/>
    </source>
</evidence>
<dbReference type="InterPro" id="IPR039420">
    <property type="entry name" value="WalR-like"/>
</dbReference>
<dbReference type="GO" id="GO:0000976">
    <property type="term" value="F:transcription cis-regulatory region binding"/>
    <property type="evidence" value="ECO:0007669"/>
    <property type="project" value="TreeGrafter"/>
</dbReference>
<dbReference type="Proteomes" id="UP000664417">
    <property type="component" value="Unassembled WGS sequence"/>
</dbReference>
<dbReference type="Gene3D" id="3.40.50.2300">
    <property type="match status" value="1"/>
</dbReference>
<dbReference type="InterPro" id="IPR016032">
    <property type="entry name" value="Sig_transdc_resp-reg_C-effctor"/>
</dbReference>
<dbReference type="PANTHER" id="PTHR48111:SF47">
    <property type="entry name" value="TRANSCRIPTIONAL REGULATORY PROTEIN RSTA"/>
    <property type="match status" value="1"/>
</dbReference>
<dbReference type="GO" id="GO:0006355">
    <property type="term" value="P:regulation of DNA-templated transcription"/>
    <property type="evidence" value="ECO:0007669"/>
    <property type="project" value="InterPro"/>
</dbReference>
<dbReference type="SUPFAM" id="SSF46894">
    <property type="entry name" value="C-terminal effector domain of the bipartite response regulators"/>
    <property type="match status" value="1"/>
</dbReference>
<keyword evidence="7" id="KW-1185">Reference proteome</keyword>
<dbReference type="InterPro" id="IPR011006">
    <property type="entry name" value="CheY-like_superfamily"/>
</dbReference>
<comment type="caution">
    <text evidence="6">The sequence shown here is derived from an EMBL/GenBank/DDBJ whole genome shotgun (WGS) entry which is preliminary data.</text>
</comment>
<dbReference type="GO" id="GO:0005829">
    <property type="term" value="C:cytosol"/>
    <property type="evidence" value="ECO:0007669"/>
    <property type="project" value="TreeGrafter"/>
</dbReference>
<dbReference type="RefSeq" id="WP_207861482.1">
    <property type="nucleotide sequence ID" value="NZ_JAFREP010000025.1"/>
</dbReference>
<protein>
    <submittedName>
        <fullName evidence="6">Response regulator transcription factor</fullName>
    </submittedName>
</protein>
<dbReference type="InterPro" id="IPR001789">
    <property type="entry name" value="Sig_transdc_resp-reg_receiver"/>
</dbReference>
<feature type="DNA-binding region" description="OmpR/PhoB-type" evidence="3">
    <location>
        <begin position="135"/>
        <end position="237"/>
    </location>
</feature>
<dbReference type="SMART" id="SM00862">
    <property type="entry name" value="Trans_reg_C"/>
    <property type="match status" value="1"/>
</dbReference>
<feature type="modified residue" description="4-aspartylphosphate" evidence="2">
    <location>
        <position position="60"/>
    </location>
</feature>
<dbReference type="GO" id="GO:0032993">
    <property type="term" value="C:protein-DNA complex"/>
    <property type="evidence" value="ECO:0007669"/>
    <property type="project" value="TreeGrafter"/>
</dbReference>
<feature type="domain" description="Response regulatory" evidence="4">
    <location>
        <begin position="11"/>
        <end position="124"/>
    </location>
</feature>
<dbReference type="SUPFAM" id="SSF52172">
    <property type="entry name" value="CheY-like"/>
    <property type="match status" value="1"/>
</dbReference>
<dbReference type="CDD" id="cd00383">
    <property type="entry name" value="trans_reg_C"/>
    <property type="match status" value="1"/>
</dbReference>
<evidence type="ECO:0000259" key="5">
    <source>
        <dbReference type="PROSITE" id="PS51755"/>
    </source>
</evidence>
<keyword evidence="1 3" id="KW-0238">DNA-binding</keyword>
<accession>A0A8J7U6J1</accession>
<dbReference type="InterPro" id="IPR036388">
    <property type="entry name" value="WH-like_DNA-bd_sf"/>
</dbReference>
<dbReference type="InterPro" id="IPR001867">
    <property type="entry name" value="OmpR/PhoB-type_DNA-bd"/>
</dbReference>
<dbReference type="AlphaFoldDB" id="A0A8J7U6J1"/>
<dbReference type="GO" id="GO:0000156">
    <property type="term" value="F:phosphorelay response regulator activity"/>
    <property type="evidence" value="ECO:0007669"/>
    <property type="project" value="TreeGrafter"/>
</dbReference>
<proteinExistence type="predicted"/>
<dbReference type="Pfam" id="PF00072">
    <property type="entry name" value="Response_reg"/>
    <property type="match status" value="1"/>
</dbReference>
<keyword evidence="2" id="KW-0597">Phosphoprotein</keyword>
<evidence type="ECO:0000256" key="1">
    <source>
        <dbReference type="ARBA" id="ARBA00023125"/>
    </source>
</evidence>
<gene>
    <name evidence="6" type="ORF">J3U88_23700</name>
</gene>
<evidence type="ECO:0000313" key="6">
    <source>
        <dbReference type="EMBL" id="MBO1321508.1"/>
    </source>
</evidence>
<dbReference type="CDD" id="cd17574">
    <property type="entry name" value="REC_OmpR"/>
    <property type="match status" value="1"/>
</dbReference>
<dbReference type="PANTHER" id="PTHR48111">
    <property type="entry name" value="REGULATOR OF RPOS"/>
    <property type="match status" value="1"/>
</dbReference>
<feature type="domain" description="OmpR/PhoB-type" evidence="5">
    <location>
        <begin position="135"/>
        <end position="237"/>
    </location>
</feature>
<name>A0A8J7U6J1_9BACT</name>
<dbReference type="Gene3D" id="1.10.10.10">
    <property type="entry name" value="Winged helix-like DNA-binding domain superfamily/Winged helix DNA-binding domain"/>
    <property type="match status" value="1"/>
</dbReference>
<sequence>MQSENAQAGGTICVIEDDPELADFMVRRLRTAGYRVFHESNGVLAVSLILREQPDGIILDLMLPGIDGIEVLKQIRPRYSGPVLMLTAKDEDQSHILGLEAGADDYVTKPIHPRVLLARLQALLRRFVKSGGVDGQSIAFGGLTIDAGRREVRWETTVIQLTSSEFDLFWYLCNRPGTVLDRETIYRELYQTQYDGYDRAVDVYVSRIRQKLVKAIGEPTLPVTLKTVRGKGYLLAVKERA</sequence>
<dbReference type="PROSITE" id="PS51755">
    <property type="entry name" value="OMPR_PHOB"/>
    <property type="match status" value="1"/>
</dbReference>
<dbReference type="PROSITE" id="PS50110">
    <property type="entry name" value="RESPONSE_REGULATORY"/>
    <property type="match status" value="1"/>
</dbReference>
<dbReference type="Gene3D" id="6.10.250.690">
    <property type="match status" value="1"/>
</dbReference>
<dbReference type="Pfam" id="PF00486">
    <property type="entry name" value="Trans_reg_C"/>
    <property type="match status" value="1"/>
</dbReference>
<evidence type="ECO:0000256" key="3">
    <source>
        <dbReference type="PROSITE-ProRule" id="PRU01091"/>
    </source>
</evidence>
<evidence type="ECO:0000259" key="4">
    <source>
        <dbReference type="PROSITE" id="PS50110"/>
    </source>
</evidence>
<evidence type="ECO:0000313" key="7">
    <source>
        <dbReference type="Proteomes" id="UP000664417"/>
    </source>
</evidence>
<organism evidence="6 7">
    <name type="scientific">Acanthopleuribacter pedis</name>
    <dbReference type="NCBI Taxonomy" id="442870"/>
    <lineage>
        <taxon>Bacteria</taxon>
        <taxon>Pseudomonadati</taxon>
        <taxon>Acidobacteriota</taxon>
        <taxon>Holophagae</taxon>
        <taxon>Acanthopleuribacterales</taxon>
        <taxon>Acanthopleuribacteraceae</taxon>
        <taxon>Acanthopleuribacter</taxon>
    </lineage>
</organism>
<dbReference type="SMART" id="SM00448">
    <property type="entry name" value="REC"/>
    <property type="match status" value="1"/>
</dbReference>
<reference evidence="6" key="1">
    <citation type="submission" date="2021-03" db="EMBL/GenBank/DDBJ databases">
        <authorList>
            <person name="Wang G."/>
        </authorList>
    </citation>
    <scope>NUCLEOTIDE SEQUENCE</scope>
    <source>
        <strain evidence="6">KCTC 12899</strain>
    </source>
</reference>